<proteinExistence type="predicted"/>
<dbReference type="RefSeq" id="WP_242704560.1">
    <property type="nucleotide sequence ID" value="NZ_JAFREL020000001.1"/>
</dbReference>
<gene>
    <name evidence="1" type="ORF">JZO67_000227</name>
</gene>
<organism evidence="1 2">
    <name type="scientific">Candidatus Enterococcus ferrettii</name>
    <dbReference type="NCBI Taxonomy" id="2815324"/>
    <lineage>
        <taxon>Bacteria</taxon>
        <taxon>Bacillati</taxon>
        <taxon>Bacillota</taxon>
        <taxon>Bacilli</taxon>
        <taxon>Lactobacillales</taxon>
        <taxon>Enterococcaceae</taxon>
        <taxon>Enterococcus</taxon>
    </lineage>
</organism>
<evidence type="ECO:0008006" key="3">
    <source>
        <dbReference type="Google" id="ProtNLM"/>
    </source>
</evidence>
<dbReference type="EMBL" id="JAFREL020000001">
    <property type="protein sequence ID" value="MEO1768316.1"/>
    <property type="molecule type" value="Genomic_DNA"/>
</dbReference>
<protein>
    <recommendedName>
        <fullName evidence="3">Excisionase</fullName>
    </recommendedName>
</protein>
<sequence length="86" mass="10310">MSEKMVIGEVVALDQLWMSKEQARLYFGYEEHESTFQKLLSEFKSHSDFKEGYRLVTYKVPTIRIDLFDQFLDWKHKNQFRKGKGA</sequence>
<name>A0ABV0EI43_9ENTE</name>
<reference evidence="1 2" key="2">
    <citation type="submission" date="2024-02" db="EMBL/GenBank/DDBJ databases">
        <title>The Genome Sequence of Enterococcus sp. DIV0159.</title>
        <authorList>
            <person name="Earl A."/>
            <person name="Manson A."/>
            <person name="Gilmore M."/>
            <person name="Sanders J."/>
            <person name="Shea T."/>
            <person name="Howe W."/>
            <person name="Livny J."/>
            <person name="Cuomo C."/>
            <person name="Neafsey D."/>
            <person name="Birren B."/>
        </authorList>
    </citation>
    <scope>NUCLEOTIDE SEQUENCE [LARGE SCALE GENOMIC DNA]</scope>
    <source>
        <strain evidence="1 2">665A</strain>
    </source>
</reference>
<dbReference type="Proteomes" id="UP000664357">
    <property type="component" value="Unassembled WGS sequence"/>
</dbReference>
<reference evidence="1 2" key="1">
    <citation type="submission" date="2021-03" db="EMBL/GenBank/DDBJ databases">
        <authorList>
            <person name="Gilmore M.S."/>
            <person name="Schwartzman J."/>
            <person name="Van Tyne D."/>
            <person name="Martin M."/>
            <person name="Earl A.M."/>
            <person name="Manson A.L."/>
            <person name="Straub T."/>
            <person name="Salamzade R."/>
            <person name="Saavedra J."/>
            <person name="Lebreton F."/>
            <person name="Prichula J."/>
            <person name="Schaufler K."/>
            <person name="Gaca A."/>
            <person name="Sgardioli B."/>
            <person name="Wagenaar J."/>
            <person name="Strong T."/>
        </authorList>
    </citation>
    <scope>NUCLEOTIDE SEQUENCE [LARGE SCALE GENOMIC DNA]</scope>
    <source>
        <strain evidence="1 2">665A</strain>
    </source>
</reference>
<comment type="caution">
    <text evidence="1">The sequence shown here is derived from an EMBL/GenBank/DDBJ whole genome shotgun (WGS) entry which is preliminary data.</text>
</comment>
<evidence type="ECO:0000313" key="1">
    <source>
        <dbReference type="EMBL" id="MEO1768316.1"/>
    </source>
</evidence>
<evidence type="ECO:0000313" key="2">
    <source>
        <dbReference type="Proteomes" id="UP000664357"/>
    </source>
</evidence>
<keyword evidence="2" id="KW-1185">Reference proteome</keyword>
<accession>A0ABV0EI43</accession>